<sequence length="574" mass="63923">MKERIGNYQIISALSSGGMATIYLGRHAELGRQAVIKQLHPHLANDQGFVKRFEREAKLLGRLHHENIVDVTDYFELEGSYYIILEYIDGCSLKDLLDQQPKLPFLLAVYVVCQIAQGLWHAHQNQIIHRDIKPANIMLTKGGGVKITDFGLAYAQEALGITDPGTFVGTPAYLAPEQIKGQPADAQSDIYALGVMFYEMLSGGNPFAGQTHSETIDRTLRLIPKSLARQDSELPLGVDPVMQKLLDKNPKRRYGDAGKLLAGLVPYQMGSPEALSRYLSAPRNYVPRQEDLTLIKKMARAERRIYVLRQTLLIMALMALLVFLGSWSYRTITGYIASHKADSARVRPDTLNQNPPDTAGPPVSQPTVLVAGTEGARVTVNGRDYGSIPLTINNLNPGLHRLMISKEGFEARRINIRLNAGQSLNLTADLIPQNLAPGFLKLSVKPWAEIYLNGRYYERTPLDNPVKLSPGQYQLILRHPNRREYLSNLVIKPGDTLSLDVTMPEAFGRLRLTVSPWAVVYIDGEEMGTTPLGAPLKLSIGEHELKLSGPLGKEWKENLNIEEDKTLDRNIILQ</sequence>
<dbReference type="Gene3D" id="3.30.200.20">
    <property type="entry name" value="Phosphorylase Kinase, domain 1"/>
    <property type="match status" value="1"/>
</dbReference>
<gene>
    <name evidence="8" type="ORF">HY768_11440</name>
</gene>
<feature type="region of interest" description="Disordered" evidence="5">
    <location>
        <begin position="343"/>
        <end position="364"/>
    </location>
</feature>
<dbReference type="GO" id="GO:0005524">
    <property type="term" value="F:ATP binding"/>
    <property type="evidence" value="ECO:0007669"/>
    <property type="project" value="UniProtKB-KW"/>
</dbReference>
<protein>
    <submittedName>
        <fullName evidence="8">Serine/threonine protein kinase</fullName>
    </submittedName>
</protein>
<dbReference type="GO" id="GO:0004674">
    <property type="term" value="F:protein serine/threonine kinase activity"/>
    <property type="evidence" value="ECO:0007669"/>
    <property type="project" value="UniProtKB-KW"/>
</dbReference>
<dbReference type="InterPro" id="IPR008271">
    <property type="entry name" value="Ser/Thr_kinase_AS"/>
</dbReference>
<reference evidence="8" key="1">
    <citation type="submission" date="2020-07" db="EMBL/GenBank/DDBJ databases">
        <title>Huge and variable diversity of episymbiotic CPR bacteria and DPANN archaea in groundwater ecosystems.</title>
        <authorList>
            <person name="He C.Y."/>
            <person name="Keren R."/>
            <person name="Whittaker M."/>
            <person name="Farag I.F."/>
            <person name="Doudna J."/>
            <person name="Cate J.H.D."/>
            <person name="Banfield J.F."/>
        </authorList>
    </citation>
    <scope>NUCLEOTIDE SEQUENCE</scope>
    <source>
        <strain evidence="8">NC_groundwater_1520_Pr4_B-0.1um_53_5</strain>
    </source>
</reference>
<keyword evidence="6" id="KW-0812">Transmembrane</keyword>
<evidence type="ECO:0000259" key="7">
    <source>
        <dbReference type="PROSITE" id="PS50011"/>
    </source>
</evidence>
<keyword evidence="6" id="KW-0472">Membrane</keyword>
<dbReference type="Pfam" id="PF00069">
    <property type="entry name" value="Pkinase"/>
    <property type="match status" value="1"/>
</dbReference>
<comment type="caution">
    <text evidence="8">The sequence shown here is derived from an EMBL/GenBank/DDBJ whole genome shotgun (WGS) entry which is preliminary data.</text>
</comment>
<dbReference type="PANTHER" id="PTHR43289:SF6">
    <property type="entry name" value="SERINE_THREONINE-PROTEIN KINASE NEKL-3"/>
    <property type="match status" value="1"/>
</dbReference>
<organism evidence="8 9">
    <name type="scientific">candidate division TA06 bacterium</name>
    <dbReference type="NCBI Taxonomy" id="2250710"/>
    <lineage>
        <taxon>Bacteria</taxon>
        <taxon>Bacteria division TA06</taxon>
    </lineage>
</organism>
<evidence type="ECO:0000256" key="4">
    <source>
        <dbReference type="ARBA" id="ARBA00022840"/>
    </source>
</evidence>
<dbReference type="InterPro" id="IPR011009">
    <property type="entry name" value="Kinase-like_dom_sf"/>
</dbReference>
<dbReference type="PROSITE" id="PS50011">
    <property type="entry name" value="PROTEIN_KINASE_DOM"/>
    <property type="match status" value="1"/>
</dbReference>
<dbReference type="InterPro" id="IPR000719">
    <property type="entry name" value="Prot_kinase_dom"/>
</dbReference>
<keyword evidence="3 8" id="KW-0418">Kinase</keyword>
<dbReference type="Proteomes" id="UP000736328">
    <property type="component" value="Unassembled WGS sequence"/>
</dbReference>
<evidence type="ECO:0000256" key="6">
    <source>
        <dbReference type="SAM" id="Phobius"/>
    </source>
</evidence>
<keyword evidence="2" id="KW-0547">Nucleotide-binding</keyword>
<name>A0A933IG63_UNCT6</name>
<feature type="transmembrane region" description="Helical" evidence="6">
    <location>
        <begin position="306"/>
        <end position="329"/>
    </location>
</feature>
<evidence type="ECO:0000256" key="2">
    <source>
        <dbReference type="ARBA" id="ARBA00022741"/>
    </source>
</evidence>
<proteinExistence type="predicted"/>
<keyword evidence="8" id="KW-0723">Serine/threonine-protein kinase</keyword>
<evidence type="ECO:0000256" key="3">
    <source>
        <dbReference type="ARBA" id="ARBA00022777"/>
    </source>
</evidence>
<keyword evidence="1" id="KW-0808">Transferase</keyword>
<dbReference type="AlphaFoldDB" id="A0A933IG63"/>
<dbReference type="Pfam" id="PF08308">
    <property type="entry name" value="PEGA"/>
    <property type="match status" value="3"/>
</dbReference>
<accession>A0A933IG63</accession>
<keyword evidence="6" id="KW-1133">Transmembrane helix</keyword>
<dbReference type="InterPro" id="IPR013229">
    <property type="entry name" value="PEGA"/>
</dbReference>
<evidence type="ECO:0000256" key="1">
    <source>
        <dbReference type="ARBA" id="ARBA00022679"/>
    </source>
</evidence>
<dbReference type="PANTHER" id="PTHR43289">
    <property type="entry name" value="MITOGEN-ACTIVATED PROTEIN KINASE KINASE KINASE 20-RELATED"/>
    <property type="match status" value="1"/>
</dbReference>
<dbReference type="SMART" id="SM00220">
    <property type="entry name" value="S_TKc"/>
    <property type="match status" value="1"/>
</dbReference>
<evidence type="ECO:0000256" key="5">
    <source>
        <dbReference type="SAM" id="MobiDB-lite"/>
    </source>
</evidence>
<evidence type="ECO:0000313" key="8">
    <source>
        <dbReference type="EMBL" id="MBI4727808.1"/>
    </source>
</evidence>
<evidence type="ECO:0000313" key="9">
    <source>
        <dbReference type="Proteomes" id="UP000736328"/>
    </source>
</evidence>
<feature type="domain" description="Protein kinase" evidence="7">
    <location>
        <begin position="8"/>
        <end position="268"/>
    </location>
</feature>
<dbReference type="Gene3D" id="1.10.510.10">
    <property type="entry name" value="Transferase(Phosphotransferase) domain 1"/>
    <property type="match status" value="1"/>
</dbReference>
<keyword evidence="4" id="KW-0067">ATP-binding</keyword>
<dbReference type="EMBL" id="JACQXR010000159">
    <property type="protein sequence ID" value="MBI4727808.1"/>
    <property type="molecule type" value="Genomic_DNA"/>
</dbReference>
<dbReference type="CDD" id="cd14014">
    <property type="entry name" value="STKc_PknB_like"/>
    <property type="match status" value="1"/>
</dbReference>
<dbReference type="SUPFAM" id="SSF56112">
    <property type="entry name" value="Protein kinase-like (PK-like)"/>
    <property type="match status" value="1"/>
</dbReference>
<dbReference type="PROSITE" id="PS00108">
    <property type="entry name" value="PROTEIN_KINASE_ST"/>
    <property type="match status" value="1"/>
</dbReference>